<gene>
    <name evidence="2" type="ORF">SAMN05443248_3756</name>
</gene>
<dbReference type="EMBL" id="LT670817">
    <property type="protein sequence ID" value="SHH12115.1"/>
    <property type="molecule type" value="Genomic_DNA"/>
</dbReference>
<evidence type="ECO:0000313" key="3">
    <source>
        <dbReference type="Proteomes" id="UP000189796"/>
    </source>
</evidence>
<sequence>MTPLAMNEFGATFRRVSEVGSRKWMDAPPPASVSRLPARATSRAASRHAGACADDNDVVWMWWVMRGHHRPVAT</sequence>
<evidence type="ECO:0000256" key="1">
    <source>
        <dbReference type="SAM" id="MobiDB-lite"/>
    </source>
</evidence>
<proteinExistence type="predicted"/>
<organism evidence="2 3">
    <name type="scientific">Bradyrhizobium erythrophlei</name>
    <dbReference type="NCBI Taxonomy" id="1437360"/>
    <lineage>
        <taxon>Bacteria</taxon>
        <taxon>Pseudomonadati</taxon>
        <taxon>Pseudomonadota</taxon>
        <taxon>Alphaproteobacteria</taxon>
        <taxon>Hyphomicrobiales</taxon>
        <taxon>Nitrobacteraceae</taxon>
        <taxon>Bradyrhizobium</taxon>
    </lineage>
</organism>
<accession>A0A1M5QD92</accession>
<evidence type="ECO:0000313" key="2">
    <source>
        <dbReference type="EMBL" id="SHH12115.1"/>
    </source>
</evidence>
<name>A0A1M5QD92_9BRAD</name>
<protein>
    <submittedName>
        <fullName evidence="2">Uncharacterized protein</fullName>
    </submittedName>
</protein>
<dbReference type="AlphaFoldDB" id="A0A1M5QD92"/>
<dbReference type="Proteomes" id="UP000189796">
    <property type="component" value="Chromosome I"/>
</dbReference>
<feature type="region of interest" description="Disordered" evidence="1">
    <location>
        <begin position="20"/>
        <end position="39"/>
    </location>
</feature>
<reference evidence="2 3" key="1">
    <citation type="submission" date="2016-11" db="EMBL/GenBank/DDBJ databases">
        <authorList>
            <person name="Jaros S."/>
            <person name="Januszkiewicz K."/>
            <person name="Wedrychowicz H."/>
        </authorList>
    </citation>
    <scope>NUCLEOTIDE SEQUENCE [LARGE SCALE GENOMIC DNA]</scope>
    <source>
        <strain evidence="2 3">GAS138</strain>
    </source>
</reference>